<evidence type="ECO:0000256" key="3">
    <source>
        <dbReference type="ARBA" id="ARBA00012239"/>
    </source>
</evidence>
<dbReference type="InterPro" id="IPR015421">
    <property type="entry name" value="PyrdxlP-dep_Trfase_major"/>
</dbReference>
<keyword evidence="9" id="KW-1185">Reference proteome</keyword>
<evidence type="ECO:0000313" key="9">
    <source>
        <dbReference type="Proteomes" id="UP000600026"/>
    </source>
</evidence>
<evidence type="ECO:0000259" key="7">
    <source>
        <dbReference type="Pfam" id="PF00266"/>
    </source>
</evidence>
<organism evidence="8 9">
    <name type="scientific">Streptomyces xanthophaeus</name>
    <dbReference type="NCBI Taxonomy" id="67385"/>
    <lineage>
        <taxon>Bacteria</taxon>
        <taxon>Bacillati</taxon>
        <taxon>Actinomycetota</taxon>
        <taxon>Actinomycetes</taxon>
        <taxon>Kitasatosporales</taxon>
        <taxon>Streptomycetaceae</taxon>
        <taxon>Streptomyces</taxon>
    </lineage>
</organism>
<dbReference type="InterPro" id="IPR010970">
    <property type="entry name" value="Cys_dSase_SufS"/>
</dbReference>
<comment type="cofactor">
    <cofactor evidence="1">
        <name>pyridoxal 5'-phosphate</name>
        <dbReference type="ChEBI" id="CHEBI:597326"/>
    </cofactor>
</comment>
<accession>A0A919LMG5</accession>
<dbReference type="GO" id="GO:0030170">
    <property type="term" value="F:pyridoxal phosphate binding"/>
    <property type="evidence" value="ECO:0007669"/>
    <property type="project" value="InterPro"/>
</dbReference>
<dbReference type="PANTHER" id="PTHR43586:SF8">
    <property type="entry name" value="CYSTEINE DESULFURASE 1, CHLOROPLASTIC"/>
    <property type="match status" value="1"/>
</dbReference>
<dbReference type="GO" id="GO:0031071">
    <property type="term" value="F:cysteine desulfurase activity"/>
    <property type="evidence" value="ECO:0007669"/>
    <property type="project" value="UniProtKB-EC"/>
</dbReference>
<name>A0A919LMG5_9ACTN</name>
<comment type="similarity">
    <text evidence="2">Belongs to the class-V pyridoxal-phosphate-dependent aminotransferase family. Csd subfamily.</text>
</comment>
<dbReference type="EC" id="2.8.1.7" evidence="3"/>
<dbReference type="Proteomes" id="UP000600026">
    <property type="component" value="Unassembled WGS sequence"/>
</dbReference>
<proteinExistence type="inferred from homology"/>
<dbReference type="AlphaFoldDB" id="A0A919LMG5"/>
<dbReference type="RefSeq" id="WP_031149904.1">
    <property type="nucleotide sequence ID" value="NZ_BNEE01000006.1"/>
</dbReference>
<evidence type="ECO:0000256" key="2">
    <source>
        <dbReference type="ARBA" id="ARBA00010447"/>
    </source>
</evidence>
<sequence>MADTTHSPIDFSRDVRADFPILEADLDGIRPVYLDNAATTQKPLQVLDAMHHFYCHENSNVGRSVHTLSMRATSRYQKSRERVQRFINAGDSEEIVFTKGTTESVNLVAQGFGPQIVSAGDEVLISGLEHHSNLLPWRHLCEQTGATLKIAAVDAHGEVSLDAFRAQLTDRTKLVSVAHVSNVQGTLTPVAEIISLCHERGIVVVVDGAQAVAHRTVDVTAMDADFYCFSAHKMYGPLGIGVLYGKAEHLSRMQPLLLGGGMVRNVTYDGPLTVFPTPHLFESGTPNIAGAVGLAAAMDYIEEIGLDRIAAHDAELAGRAAEGMRALDGVTVYGAQAPQGGIVSFSVDGLHPYDVGNHLNSFGIATRTGVHCAVPFIDGLGVVGTVRASFGVYNTRDEVDLLVESLKSVEKGFWSNEHPNDRFLAS</sequence>
<reference evidence="8" key="1">
    <citation type="submission" date="2020-09" db="EMBL/GenBank/DDBJ databases">
        <title>Whole genome shotgun sequence of Streptomyces xanthophaeus NBRC 12829.</title>
        <authorList>
            <person name="Komaki H."/>
            <person name="Tamura T."/>
        </authorList>
    </citation>
    <scope>NUCLEOTIDE SEQUENCE</scope>
    <source>
        <strain evidence="8">NBRC 12829</strain>
    </source>
</reference>
<dbReference type="PIRSF" id="PIRSF005572">
    <property type="entry name" value="NifS"/>
    <property type="match status" value="1"/>
</dbReference>
<dbReference type="Gene3D" id="3.40.640.10">
    <property type="entry name" value="Type I PLP-dependent aspartate aminotransferase-like (Major domain)"/>
    <property type="match status" value="1"/>
</dbReference>
<dbReference type="EMBL" id="BNEE01000006">
    <property type="protein sequence ID" value="GHI89599.1"/>
    <property type="molecule type" value="Genomic_DNA"/>
</dbReference>
<gene>
    <name evidence="8" type="ORF">Sxan_69630</name>
</gene>
<dbReference type="InterPro" id="IPR015424">
    <property type="entry name" value="PyrdxlP-dep_Trfase"/>
</dbReference>
<dbReference type="Gene3D" id="3.90.1150.10">
    <property type="entry name" value="Aspartate Aminotransferase, domain 1"/>
    <property type="match status" value="1"/>
</dbReference>
<comment type="caution">
    <text evidence="8">The sequence shown here is derived from an EMBL/GenBank/DDBJ whole genome shotgun (WGS) entry which is preliminary data.</text>
</comment>
<dbReference type="PANTHER" id="PTHR43586">
    <property type="entry name" value="CYSTEINE DESULFURASE"/>
    <property type="match status" value="1"/>
</dbReference>
<evidence type="ECO:0000256" key="5">
    <source>
        <dbReference type="ARBA" id="ARBA00022898"/>
    </source>
</evidence>
<dbReference type="InterPro" id="IPR016454">
    <property type="entry name" value="Cysteine_dSase"/>
</dbReference>
<dbReference type="Pfam" id="PF00266">
    <property type="entry name" value="Aminotran_5"/>
    <property type="match status" value="1"/>
</dbReference>
<protein>
    <recommendedName>
        <fullName evidence="3">cysteine desulfurase</fullName>
        <ecNumber evidence="3">2.8.1.7</ecNumber>
    </recommendedName>
</protein>
<evidence type="ECO:0000256" key="1">
    <source>
        <dbReference type="ARBA" id="ARBA00001933"/>
    </source>
</evidence>
<evidence type="ECO:0000256" key="6">
    <source>
        <dbReference type="ARBA" id="ARBA00050776"/>
    </source>
</evidence>
<dbReference type="CDD" id="cd06453">
    <property type="entry name" value="SufS_like"/>
    <property type="match status" value="1"/>
</dbReference>
<evidence type="ECO:0000313" key="8">
    <source>
        <dbReference type="EMBL" id="GHI89599.1"/>
    </source>
</evidence>
<dbReference type="InterPro" id="IPR000192">
    <property type="entry name" value="Aminotrans_V_dom"/>
</dbReference>
<comment type="catalytic activity">
    <reaction evidence="6">
        <text>(sulfur carrier)-H + L-cysteine = (sulfur carrier)-SH + L-alanine</text>
        <dbReference type="Rhea" id="RHEA:43892"/>
        <dbReference type="Rhea" id="RHEA-COMP:14737"/>
        <dbReference type="Rhea" id="RHEA-COMP:14739"/>
        <dbReference type="ChEBI" id="CHEBI:29917"/>
        <dbReference type="ChEBI" id="CHEBI:35235"/>
        <dbReference type="ChEBI" id="CHEBI:57972"/>
        <dbReference type="ChEBI" id="CHEBI:64428"/>
        <dbReference type="EC" id="2.8.1.7"/>
    </reaction>
</comment>
<dbReference type="NCBIfam" id="TIGR01979">
    <property type="entry name" value="sufS"/>
    <property type="match status" value="1"/>
</dbReference>
<dbReference type="GO" id="GO:0006534">
    <property type="term" value="P:cysteine metabolic process"/>
    <property type="evidence" value="ECO:0007669"/>
    <property type="project" value="InterPro"/>
</dbReference>
<evidence type="ECO:0000256" key="4">
    <source>
        <dbReference type="ARBA" id="ARBA00022679"/>
    </source>
</evidence>
<keyword evidence="4" id="KW-0808">Transferase</keyword>
<keyword evidence="5" id="KW-0663">Pyridoxal phosphate</keyword>
<dbReference type="SUPFAM" id="SSF53383">
    <property type="entry name" value="PLP-dependent transferases"/>
    <property type="match status" value="1"/>
</dbReference>
<dbReference type="InterPro" id="IPR015422">
    <property type="entry name" value="PyrdxlP-dep_Trfase_small"/>
</dbReference>
<feature type="domain" description="Aminotransferase class V" evidence="7">
    <location>
        <begin position="32"/>
        <end position="402"/>
    </location>
</feature>
<dbReference type="OrthoDB" id="9808002at2"/>